<feature type="compositionally biased region" description="Gly residues" evidence="1">
    <location>
        <begin position="66"/>
        <end position="75"/>
    </location>
</feature>
<feature type="region of interest" description="Disordered" evidence="1">
    <location>
        <begin position="358"/>
        <end position="385"/>
    </location>
</feature>
<feature type="compositionally biased region" description="Pro residues" evidence="1">
    <location>
        <begin position="95"/>
        <end position="114"/>
    </location>
</feature>
<evidence type="ECO:0000256" key="1">
    <source>
        <dbReference type="SAM" id="MobiDB-lite"/>
    </source>
</evidence>
<feature type="compositionally biased region" description="Low complexity" evidence="1">
    <location>
        <begin position="253"/>
        <end position="263"/>
    </location>
</feature>
<dbReference type="Proteomes" id="UP000002279">
    <property type="component" value="Chromosome 1"/>
</dbReference>
<feature type="compositionally biased region" description="Pro residues" evidence="1">
    <location>
        <begin position="193"/>
        <end position="203"/>
    </location>
</feature>
<dbReference type="Bgee" id="ENSOANG00000041597">
    <property type="expression patterns" value="Expressed in heart and 7 other cell types or tissues"/>
</dbReference>
<reference evidence="2" key="2">
    <citation type="submission" date="2025-08" db="UniProtKB">
        <authorList>
            <consortium name="Ensembl"/>
        </authorList>
    </citation>
    <scope>IDENTIFICATION</scope>
    <source>
        <strain evidence="2">Glennie</strain>
    </source>
</reference>
<feature type="compositionally biased region" description="Low complexity" evidence="1">
    <location>
        <begin position="179"/>
        <end position="192"/>
    </location>
</feature>
<feature type="compositionally biased region" description="Basic and acidic residues" evidence="1">
    <location>
        <begin position="164"/>
        <end position="176"/>
    </location>
</feature>
<organism evidence="2 3">
    <name type="scientific">Ornithorhynchus anatinus</name>
    <name type="common">Duckbill platypus</name>
    <dbReference type="NCBI Taxonomy" id="9258"/>
    <lineage>
        <taxon>Eukaryota</taxon>
        <taxon>Metazoa</taxon>
        <taxon>Chordata</taxon>
        <taxon>Craniata</taxon>
        <taxon>Vertebrata</taxon>
        <taxon>Euteleostomi</taxon>
        <taxon>Mammalia</taxon>
        <taxon>Monotremata</taxon>
        <taxon>Ornithorhynchidae</taxon>
        <taxon>Ornithorhynchus</taxon>
    </lineage>
</organism>
<dbReference type="Ensembl" id="ENSOANT00000051672.1">
    <property type="protein sequence ID" value="ENSOANP00000046807.1"/>
    <property type="gene ID" value="ENSOANG00000041597.1"/>
</dbReference>
<dbReference type="PANTHER" id="PTHR45734:SF3">
    <property type="entry name" value="TENSIN-1"/>
    <property type="match status" value="1"/>
</dbReference>
<keyword evidence="3" id="KW-1185">Reference proteome</keyword>
<feature type="region of interest" description="Disordered" evidence="1">
    <location>
        <begin position="1"/>
        <end position="270"/>
    </location>
</feature>
<dbReference type="GeneTree" id="ENSGT00940000155400"/>
<name>A0A6I8P179_ORNAN</name>
<evidence type="ECO:0000313" key="2">
    <source>
        <dbReference type="Ensembl" id="ENSOANP00000046807.1"/>
    </source>
</evidence>
<dbReference type="InterPro" id="IPR051484">
    <property type="entry name" value="Tensin_PTEN_phosphatase"/>
</dbReference>
<dbReference type="InParanoid" id="A0A6I8P179"/>
<evidence type="ECO:0000313" key="3">
    <source>
        <dbReference type="Proteomes" id="UP000002279"/>
    </source>
</evidence>
<dbReference type="AlphaFoldDB" id="A0A6I8P179"/>
<sequence>MDQEDLTPLPCSAMSPTDQQALTLHPHCPPVLPSEQKARFLSPSRPPPPPSFHRPSLGSFPLGASSLGGVGGGSPGPLPPARASLSEPSLGSPGWGPPEPAAPCASPPPSPAVSPTPDDRARAQVSVAGVHVLPGSPHTLRRTVGTNTPASPGLTRRPLASPDRLARPATPEDRRPTLSRQSSGSGQRGPSTPSFPPVSPAGPPSSASSSPEPPAASLRAGSPLPAGPEKRRMSVGERVGGLSSYATVNGKASSSPVSSGLSSPCRASPGVSFSHTLPDFSKISMPDSSPETRAHVKFVQDTSKYWYKPEITREQGEWRPHRGSSEPSTRLRVPPLLRLHRGLGWLVPENVPGSHWDGWDLESNQNPPGHLGPRIYSKSTGITGA</sequence>
<protein>
    <submittedName>
        <fullName evidence="2">Uncharacterized protein</fullName>
    </submittedName>
</protein>
<accession>A0A6I8P179</accession>
<reference evidence="2 3" key="1">
    <citation type="journal article" date="2008" name="Nature">
        <title>Genome analysis of the platypus reveals unique signatures of evolution.</title>
        <authorList>
            <person name="Warren W.C."/>
            <person name="Hillier L.W."/>
            <person name="Marshall Graves J.A."/>
            <person name="Birney E."/>
            <person name="Ponting C.P."/>
            <person name="Grutzner F."/>
            <person name="Belov K."/>
            <person name="Miller W."/>
            <person name="Clarke L."/>
            <person name="Chinwalla A.T."/>
            <person name="Yang S.P."/>
            <person name="Heger A."/>
            <person name="Locke D.P."/>
            <person name="Miethke P."/>
            <person name="Waters P.D."/>
            <person name="Veyrunes F."/>
            <person name="Fulton L."/>
            <person name="Fulton B."/>
            <person name="Graves T."/>
            <person name="Wallis J."/>
            <person name="Puente X.S."/>
            <person name="Lopez-Otin C."/>
            <person name="Ordonez G.R."/>
            <person name="Eichler E.E."/>
            <person name="Chen L."/>
            <person name="Cheng Z."/>
            <person name="Deakin J.E."/>
            <person name="Alsop A."/>
            <person name="Thompson K."/>
            <person name="Kirby P."/>
            <person name="Papenfuss A.T."/>
            <person name="Wakefield M.J."/>
            <person name="Olender T."/>
            <person name="Lancet D."/>
            <person name="Huttley G.A."/>
            <person name="Smit A.F."/>
            <person name="Pask A."/>
            <person name="Temple-Smith P."/>
            <person name="Batzer M.A."/>
            <person name="Walker J.A."/>
            <person name="Konkel M.K."/>
            <person name="Harris R.S."/>
            <person name="Whittington C.M."/>
            <person name="Wong E.S."/>
            <person name="Gemmell N.J."/>
            <person name="Buschiazzo E."/>
            <person name="Vargas Jentzsch I.M."/>
            <person name="Merkel A."/>
            <person name="Schmitz J."/>
            <person name="Zemann A."/>
            <person name="Churakov G."/>
            <person name="Kriegs J.O."/>
            <person name="Brosius J."/>
            <person name="Murchison E.P."/>
            <person name="Sachidanandam R."/>
            <person name="Smith C."/>
            <person name="Hannon G.J."/>
            <person name="Tsend-Ayush E."/>
            <person name="McMillan D."/>
            <person name="Attenborough R."/>
            <person name="Rens W."/>
            <person name="Ferguson-Smith M."/>
            <person name="Lefevre C.M."/>
            <person name="Sharp J.A."/>
            <person name="Nicholas K.R."/>
            <person name="Ray D.A."/>
            <person name="Kube M."/>
            <person name="Reinhardt R."/>
            <person name="Pringle T.H."/>
            <person name="Taylor J."/>
            <person name="Jones R.C."/>
            <person name="Nixon B."/>
            <person name="Dacheux J.L."/>
            <person name="Niwa H."/>
            <person name="Sekita Y."/>
            <person name="Huang X."/>
            <person name="Stark A."/>
            <person name="Kheradpour P."/>
            <person name="Kellis M."/>
            <person name="Flicek P."/>
            <person name="Chen Y."/>
            <person name="Webber C."/>
            <person name="Hardison R."/>
            <person name="Nelson J."/>
            <person name="Hallsworth-Pepin K."/>
            <person name="Delehaunty K."/>
            <person name="Markovic C."/>
            <person name="Minx P."/>
            <person name="Feng Y."/>
            <person name="Kremitzki C."/>
            <person name="Mitreva M."/>
            <person name="Glasscock J."/>
            <person name="Wylie T."/>
            <person name="Wohldmann P."/>
            <person name="Thiru P."/>
            <person name="Nhan M.N."/>
            <person name="Pohl C.S."/>
            <person name="Smith S.M."/>
            <person name="Hou S."/>
            <person name="Nefedov M."/>
            <person name="de Jong P.J."/>
            <person name="Renfree M.B."/>
            <person name="Mardis E.R."/>
            <person name="Wilson R.K."/>
        </authorList>
    </citation>
    <scope>NUCLEOTIDE SEQUENCE [LARGE SCALE GENOMIC DNA]</scope>
    <source>
        <strain evidence="2 3">Glennie</strain>
    </source>
</reference>
<reference evidence="2" key="3">
    <citation type="submission" date="2025-09" db="UniProtKB">
        <authorList>
            <consortium name="Ensembl"/>
        </authorList>
    </citation>
    <scope>IDENTIFICATION</scope>
    <source>
        <strain evidence="2">Glennie</strain>
    </source>
</reference>
<feature type="compositionally biased region" description="Low complexity" evidence="1">
    <location>
        <begin position="53"/>
        <end position="65"/>
    </location>
</feature>
<proteinExistence type="predicted"/>
<dbReference type="PANTHER" id="PTHR45734">
    <property type="entry name" value="TENSIN"/>
    <property type="match status" value="1"/>
</dbReference>